<dbReference type="SUPFAM" id="SSF53223">
    <property type="entry name" value="Aminoacid dehydrogenase-like, N-terminal domain"/>
    <property type="match status" value="1"/>
</dbReference>
<sequence length="91" mass="10470">MDFRQNHLVVGETICGYSLLRDPQYNKGLAFTKKGMLITCTNIRQNQVPLQKCIALMELQERHERLSYKILIDNVEELLLVVYTPTVGEAC</sequence>
<feature type="domain" description="Malic enzyme N-terminal" evidence="1">
    <location>
        <begin position="60"/>
        <end position="91"/>
    </location>
</feature>
<name>A0A8J4RAP4_9ROSI</name>
<dbReference type="GO" id="GO:0006108">
    <property type="term" value="P:malate metabolic process"/>
    <property type="evidence" value="ECO:0007669"/>
    <property type="project" value="TreeGrafter"/>
</dbReference>
<reference evidence="2" key="1">
    <citation type="submission" date="2020-03" db="EMBL/GenBank/DDBJ databases">
        <title>Castanea mollissima Vanexum genome sequencing.</title>
        <authorList>
            <person name="Staton M."/>
        </authorList>
    </citation>
    <scope>NUCLEOTIDE SEQUENCE</scope>
    <source>
        <tissue evidence="2">Leaf</tissue>
    </source>
</reference>
<dbReference type="Gene3D" id="3.40.50.10380">
    <property type="entry name" value="Malic enzyme, N-terminal domain"/>
    <property type="match status" value="1"/>
</dbReference>
<dbReference type="PANTHER" id="PTHR23406:SF89">
    <property type="entry name" value="NADP-DEPENDENT MALIC ENZYME 1"/>
    <property type="match status" value="1"/>
</dbReference>
<dbReference type="Proteomes" id="UP000737018">
    <property type="component" value="Unassembled WGS sequence"/>
</dbReference>
<dbReference type="GO" id="GO:0009507">
    <property type="term" value="C:chloroplast"/>
    <property type="evidence" value="ECO:0007669"/>
    <property type="project" value="TreeGrafter"/>
</dbReference>
<dbReference type="InterPro" id="IPR037062">
    <property type="entry name" value="Malic_N_dom_sf"/>
</dbReference>
<evidence type="ECO:0000313" key="3">
    <source>
        <dbReference type="Proteomes" id="UP000737018"/>
    </source>
</evidence>
<protein>
    <recommendedName>
        <fullName evidence="1">Malic enzyme N-terminal domain-containing protein</fullName>
    </recommendedName>
</protein>
<dbReference type="InterPro" id="IPR046346">
    <property type="entry name" value="Aminoacid_DH-like_N_sf"/>
</dbReference>
<dbReference type="AlphaFoldDB" id="A0A8J4RAP4"/>
<evidence type="ECO:0000259" key="1">
    <source>
        <dbReference type="Pfam" id="PF00390"/>
    </source>
</evidence>
<dbReference type="GO" id="GO:0004473">
    <property type="term" value="F:malate dehydrogenase (decarboxylating) (NADP+) activity"/>
    <property type="evidence" value="ECO:0007669"/>
    <property type="project" value="TreeGrafter"/>
</dbReference>
<dbReference type="EMBL" id="JRKL02002238">
    <property type="protein sequence ID" value="KAF3959828.1"/>
    <property type="molecule type" value="Genomic_DNA"/>
</dbReference>
<dbReference type="PANTHER" id="PTHR23406">
    <property type="entry name" value="MALIC ENZYME-RELATED"/>
    <property type="match status" value="1"/>
</dbReference>
<gene>
    <name evidence="2" type="ORF">CMV_015397</name>
</gene>
<proteinExistence type="predicted"/>
<dbReference type="OrthoDB" id="5365701at2759"/>
<dbReference type="Pfam" id="PF00390">
    <property type="entry name" value="malic"/>
    <property type="match status" value="1"/>
</dbReference>
<organism evidence="2 3">
    <name type="scientific">Castanea mollissima</name>
    <name type="common">Chinese chestnut</name>
    <dbReference type="NCBI Taxonomy" id="60419"/>
    <lineage>
        <taxon>Eukaryota</taxon>
        <taxon>Viridiplantae</taxon>
        <taxon>Streptophyta</taxon>
        <taxon>Embryophyta</taxon>
        <taxon>Tracheophyta</taxon>
        <taxon>Spermatophyta</taxon>
        <taxon>Magnoliopsida</taxon>
        <taxon>eudicotyledons</taxon>
        <taxon>Gunneridae</taxon>
        <taxon>Pentapetalae</taxon>
        <taxon>rosids</taxon>
        <taxon>fabids</taxon>
        <taxon>Fagales</taxon>
        <taxon>Fagaceae</taxon>
        <taxon>Castanea</taxon>
    </lineage>
</organism>
<dbReference type="InterPro" id="IPR012301">
    <property type="entry name" value="Malic_N_dom"/>
</dbReference>
<evidence type="ECO:0000313" key="2">
    <source>
        <dbReference type="EMBL" id="KAF3959828.1"/>
    </source>
</evidence>
<keyword evidence="3" id="KW-1185">Reference proteome</keyword>
<comment type="caution">
    <text evidence="2">The sequence shown here is derived from an EMBL/GenBank/DDBJ whole genome shotgun (WGS) entry which is preliminary data.</text>
</comment>
<accession>A0A8J4RAP4</accession>